<gene>
    <name evidence="2" type="ORF">HZS55_05545</name>
</gene>
<dbReference type="EMBL" id="CP058910">
    <property type="protein sequence ID" value="QLH76801.1"/>
    <property type="molecule type" value="Genomic_DNA"/>
</dbReference>
<sequence length="65" mass="7004">MSESQNRERTRELGELFVSVTGDDTVTESQEEDGEKVSDSEDDEYAMGDDGLDGAIDADLDGASN</sequence>
<feature type="compositionally biased region" description="Acidic residues" evidence="1">
    <location>
        <begin position="25"/>
        <end position="65"/>
    </location>
</feature>
<dbReference type="Proteomes" id="UP000509667">
    <property type="component" value="Chromosome"/>
</dbReference>
<dbReference type="OrthoDB" id="239980at2157"/>
<feature type="region of interest" description="Disordered" evidence="1">
    <location>
        <begin position="1"/>
        <end position="65"/>
    </location>
</feature>
<accession>A0A7D5P1M6</accession>
<dbReference type="KEGG" id="hrr:HZS55_05545"/>
<evidence type="ECO:0000256" key="1">
    <source>
        <dbReference type="SAM" id="MobiDB-lite"/>
    </source>
</evidence>
<reference evidence="2 3" key="1">
    <citation type="submission" date="2020-07" db="EMBL/GenBank/DDBJ databases">
        <title>Halosimplex pelagicum sp. nov. and Halosimplex rubrum sp. nov., isolated from salted brown alga Laminaria, and emended description of the genus Halosimplex.</title>
        <authorList>
            <person name="Cui H."/>
        </authorList>
    </citation>
    <scope>NUCLEOTIDE SEQUENCE [LARGE SCALE GENOMIC DNA]</scope>
    <source>
        <strain evidence="2 3">R27</strain>
    </source>
</reference>
<evidence type="ECO:0000313" key="3">
    <source>
        <dbReference type="Proteomes" id="UP000509667"/>
    </source>
</evidence>
<dbReference type="AlphaFoldDB" id="A0A7D5P1M6"/>
<organism evidence="2 3">
    <name type="scientific">Halosimplex rubrum</name>
    <dbReference type="NCBI Taxonomy" id="869889"/>
    <lineage>
        <taxon>Archaea</taxon>
        <taxon>Methanobacteriati</taxon>
        <taxon>Methanobacteriota</taxon>
        <taxon>Stenosarchaea group</taxon>
        <taxon>Halobacteria</taxon>
        <taxon>Halobacteriales</taxon>
        <taxon>Haloarculaceae</taxon>
        <taxon>Halosimplex</taxon>
    </lineage>
</organism>
<dbReference type="GeneID" id="56077306"/>
<feature type="compositionally biased region" description="Basic and acidic residues" evidence="1">
    <location>
        <begin position="1"/>
        <end position="14"/>
    </location>
</feature>
<proteinExistence type="predicted"/>
<evidence type="ECO:0000313" key="2">
    <source>
        <dbReference type="EMBL" id="QLH76801.1"/>
    </source>
</evidence>
<dbReference type="RefSeq" id="WP_179910735.1">
    <property type="nucleotide sequence ID" value="NZ_CP058910.1"/>
</dbReference>
<protein>
    <submittedName>
        <fullName evidence="2">Uncharacterized protein</fullName>
    </submittedName>
</protein>
<name>A0A7D5P1M6_9EURY</name>
<keyword evidence="3" id="KW-1185">Reference proteome</keyword>